<accession>A0A0Q3NTK8</accession>
<gene>
    <name evidence="2" type="ORF">BRADI_1g56834v3</name>
</gene>
<dbReference type="PANTHER" id="PTHR34835">
    <property type="entry name" value="OS07G0283600 PROTEIN-RELATED"/>
    <property type="match status" value="1"/>
</dbReference>
<feature type="region of interest" description="Disordered" evidence="1">
    <location>
        <begin position="724"/>
        <end position="745"/>
    </location>
</feature>
<reference evidence="3" key="3">
    <citation type="submission" date="2018-08" db="UniProtKB">
        <authorList>
            <consortium name="EnsemblPlants"/>
        </authorList>
    </citation>
    <scope>IDENTIFICATION</scope>
    <source>
        <strain evidence="3">cv. Bd21</strain>
    </source>
</reference>
<dbReference type="InParanoid" id="A0A0Q3NTK8"/>
<organism evidence="2">
    <name type="scientific">Brachypodium distachyon</name>
    <name type="common">Purple false brome</name>
    <name type="synonym">Trachynia distachya</name>
    <dbReference type="NCBI Taxonomy" id="15368"/>
    <lineage>
        <taxon>Eukaryota</taxon>
        <taxon>Viridiplantae</taxon>
        <taxon>Streptophyta</taxon>
        <taxon>Embryophyta</taxon>
        <taxon>Tracheophyta</taxon>
        <taxon>Spermatophyta</taxon>
        <taxon>Magnoliopsida</taxon>
        <taxon>Liliopsida</taxon>
        <taxon>Poales</taxon>
        <taxon>Poaceae</taxon>
        <taxon>BOP clade</taxon>
        <taxon>Pooideae</taxon>
        <taxon>Stipodae</taxon>
        <taxon>Brachypodieae</taxon>
        <taxon>Brachypodium</taxon>
    </lineage>
</organism>
<dbReference type="EnsemblPlants" id="KQK20798">
    <property type="protein sequence ID" value="KQK20798"/>
    <property type="gene ID" value="BRADI_1g56834v3"/>
</dbReference>
<feature type="region of interest" description="Disordered" evidence="1">
    <location>
        <begin position="360"/>
        <end position="401"/>
    </location>
</feature>
<sequence>MGFQRKKAAGIKTWYHASFASFSSEEDTEKQGTPPKNKKCRKRKQDVSSSSSTAHDKMEHRRTGTKRKKPRNDATPKQVVGWKFSPSMLKKLLLRFDDEQKKWVNSTGFGVLYYVCDSQLPRELTLMLINKVNHHTGALEIDGVSVPMKPFVRKLLGIPNGKSPVTAPLFTVRGKTKVMKPTAEHKEFTDLKGGRGRPIHEVLDELVNCHEELKFQKKFIVVALSIYLAPRSGYLLNRTYLECLKNMALVADMNWCDYVADFLIQGIRDYHESGAANIFVHGCVHILVLMYIDLLEGPVPDHTLQFPRIQACTPEVLKQLDSIHPTAQARYRSLNEFTTLYGMDMADLDVPVRAQPVPCPEFTQQSADLPETTGPQQHASRQPGRHDSVPLDDTSQGLTRIDQQYKRDREHIIDECMTDMKRRIQKLNATRAAAIESLLRRVKASTRTNDPGGSGSVHDDVRTHSPHFDATPADAPTACPLRRSSDPAVIYPPNFDKTPIPNNMSSDNTVREQGQQPKMNLETDRGPEGSFFQDLGTPELMAQVLSIADDASKEAEQNAAHDMDAAVLQQKIAAIREPQNTSPVPSETHGQNLNGEQQHMVQPETVTNNTPKPHVPDQGMQPMFVADTFERQDPENSSSQLYEMSEQEIHTSSVHATDPAGQAAPTASMDVLTEPQLQNLIPPHLAGQLRSGQPELRMQTPFPVSDQCQLSLTDDYIERISSARSPVLPPNHESNDGPNASASLDLNASTVDDTFTGLHVDSQDQLEASLGTFEDDTQIRFDDAIYDHYAGYTPSKSHMIIAPLSNFIALLMYRTP</sequence>
<feature type="region of interest" description="Disordered" evidence="1">
    <location>
        <begin position="631"/>
        <end position="665"/>
    </location>
</feature>
<protein>
    <recommendedName>
        <fullName evidence="5">Aminotransferase-like plant mobile domain-containing protein</fullName>
    </recommendedName>
</protein>
<feature type="compositionally biased region" description="Polar residues" evidence="1">
    <location>
        <begin position="362"/>
        <end position="380"/>
    </location>
</feature>
<reference evidence="2 3" key="1">
    <citation type="journal article" date="2010" name="Nature">
        <title>Genome sequencing and analysis of the model grass Brachypodium distachyon.</title>
        <authorList>
            <consortium name="International Brachypodium Initiative"/>
        </authorList>
    </citation>
    <scope>NUCLEOTIDE SEQUENCE [LARGE SCALE GENOMIC DNA]</scope>
    <source>
        <strain evidence="2 3">Bd21</strain>
    </source>
</reference>
<feature type="region of interest" description="Disordered" evidence="1">
    <location>
        <begin position="497"/>
        <end position="524"/>
    </location>
</feature>
<dbReference type="PANTHER" id="PTHR34835:SF60">
    <property type="entry name" value="OS10G0490300 PROTEIN"/>
    <property type="match status" value="1"/>
</dbReference>
<dbReference type="OrthoDB" id="681927at2759"/>
<evidence type="ECO:0000313" key="3">
    <source>
        <dbReference type="EnsemblPlants" id="KQK20798"/>
    </source>
</evidence>
<feature type="compositionally biased region" description="Polar residues" evidence="1">
    <location>
        <begin position="500"/>
        <end position="518"/>
    </location>
</feature>
<dbReference type="Proteomes" id="UP000008810">
    <property type="component" value="Chromosome 1"/>
</dbReference>
<reference evidence="2" key="2">
    <citation type="submission" date="2017-06" db="EMBL/GenBank/DDBJ databases">
        <title>WGS assembly of Brachypodium distachyon.</title>
        <authorList>
            <consortium name="The International Brachypodium Initiative"/>
            <person name="Lucas S."/>
            <person name="Harmon-Smith M."/>
            <person name="Lail K."/>
            <person name="Tice H."/>
            <person name="Grimwood J."/>
            <person name="Bruce D."/>
            <person name="Barry K."/>
            <person name="Shu S."/>
            <person name="Lindquist E."/>
            <person name="Wang M."/>
            <person name="Pitluck S."/>
            <person name="Vogel J.P."/>
            <person name="Garvin D.F."/>
            <person name="Mockler T.C."/>
            <person name="Schmutz J."/>
            <person name="Rokhsar D."/>
            <person name="Bevan M.W."/>
        </authorList>
    </citation>
    <scope>NUCLEOTIDE SEQUENCE</scope>
    <source>
        <strain evidence="2">Bd21</strain>
    </source>
</reference>
<name>A0A0Q3NTK8_BRADI</name>
<evidence type="ECO:0000256" key="1">
    <source>
        <dbReference type="SAM" id="MobiDB-lite"/>
    </source>
</evidence>
<dbReference type="EMBL" id="CM000880">
    <property type="protein sequence ID" value="KQK20798.1"/>
    <property type="molecule type" value="Genomic_DNA"/>
</dbReference>
<dbReference type="AlphaFoldDB" id="A0A0Q3NTK8"/>
<feature type="region of interest" description="Disordered" evidence="1">
    <location>
        <begin position="22"/>
        <end position="77"/>
    </location>
</feature>
<evidence type="ECO:0000313" key="4">
    <source>
        <dbReference type="Proteomes" id="UP000008810"/>
    </source>
</evidence>
<evidence type="ECO:0000313" key="2">
    <source>
        <dbReference type="EMBL" id="KQK20798.1"/>
    </source>
</evidence>
<keyword evidence="4" id="KW-1185">Reference proteome</keyword>
<feature type="compositionally biased region" description="Polar residues" evidence="1">
    <location>
        <begin position="736"/>
        <end position="745"/>
    </location>
</feature>
<evidence type="ECO:0008006" key="5">
    <source>
        <dbReference type="Google" id="ProtNLM"/>
    </source>
</evidence>
<proteinExistence type="predicted"/>
<dbReference type="Gramene" id="KQK20798">
    <property type="protein sequence ID" value="KQK20798"/>
    <property type="gene ID" value="BRADI_1g56834v3"/>
</dbReference>